<keyword evidence="2" id="KW-1185">Reference proteome</keyword>
<reference evidence="1" key="1">
    <citation type="submission" date="2010-07" db="EMBL/GenBank/DDBJ databases">
        <authorList>
            <person name="Muzny D."/>
            <person name="Qin X."/>
            <person name="Deng J."/>
            <person name="Jiang H."/>
            <person name="Liu Y."/>
            <person name="Qu J."/>
            <person name="Song X.-Z."/>
            <person name="Zhang L."/>
            <person name="Thornton R."/>
            <person name="Coyle M."/>
            <person name="Francisco L."/>
            <person name="Jackson L."/>
            <person name="Javaid M."/>
            <person name="Korchina V."/>
            <person name="Kovar C."/>
            <person name="Mata R."/>
            <person name="Mathew T."/>
            <person name="Ngo R."/>
            <person name="Nguyen L."/>
            <person name="Nguyen N."/>
            <person name="Okwuonu G."/>
            <person name="Ongeri F."/>
            <person name="Pham C."/>
            <person name="Simmons D."/>
            <person name="Wilczek-Boney K."/>
            <person name="Hale W."/>
            <person name="Jakkamsetti A."/>
            <person name="Pham P."/>
            <person name="Ruth R."/>
            <person name="San Lucas F."/>
            <person name="Warren J."/>
            <person name="Zhang J."/>
            <person name="Zhao Z."/>
            <person name="Zhou C."/>
            <person name="Zhu D."/>
            <person name="Lee S."/>
            <person name="Bess C."/>
            <person name="Blankenburg K."/>
            <person name="Forbes L."/>
            <person name="Fu Q."/>
            <person name="Gubbala S."/>
            <person name="Hirani K."/>
            <person name="Jayaseelan J.C."/>
            <person name="Lara F."/>
            <person name="Munidasa M."/>
            <person name="Palculict T."/>
            <person name="Patil S."/>
            <person name="Pu L.-L."/>
            <person name="Saada N."/>
            <person name="Tang L."/>
            <person name="Weissenberger G."/>
            <person name="Zhu Y."/>
            <person name="Hemphill L."/>
            <person name="Shang Y."/>
            <person name="Youmans B."/>
            <person name="Ayvaz T."/>
            <person name="Ross M."/>
            <person name="Santibanez J."/>
            <person name="Aqrawi P."/>
            <person name="Gross S."/>
            <person name="Joshi V."/>
            <person name="Fowler G."/>
            <person name="Nazareth L."/>
            <person name="Reid J."/>
            <person name="Worley K."/>
            <person name="Petrosino J."/>
            <person name="Highlander S."/>
            <person name="Gibbs R."/>
        </authorList>
    </citation>
    <scope>NUCLEOTIDE SEQUENCE [LARGE SCALE GENOMIC DNA]</scope>
    <source>
        <strain evidence="1">DSM 16973</strain>
    </source>
</reference>
<evidence type="ECO:0000313" key="1">
    <source>
        <dbReference type="EMBL" id="EFM02133.1"/>
    </source>
</evidence>
<dbReference type="EMBL" id="AEEI01000028">
    <property type="protein sequence ID" value="EFM02133.1"/>
    <property type="molecule type" value="Genomic_DNA"/>
</dbReference>
<protein>
    <recommendedName>
        <fullName evidence="3">Outer membrane protein beta-barrel domain-containing protein</fullName>
    </recommendedName>
</protein>
<accession>E0NRU9</accession>
<sequence>MLLMIPVEAFAQREKLPTAPKDSIPLFRGVAVSVDMLGMIQRQVSDYGQYEAALRVNLKDKYFPVLELGIGEADHTEESTRIHYAAKSPYARAGMDFNLMRNKHDIYRLYGGARYAYSAFKYDLFSPGITDPNWGGTAEYKASNVKCYYHWLEFAFGLDAKITGALRMGWSLRYRRRLFHNEGALGNAWYVPGYGVASNARIGGTFHVTIEF</sequence>
<comment type="caution">
    <text evidence="1">The sequence shown here is derived from an EMBL/GenBank/DDBJ whole genome shotgun (WGS) entry which is preliminary data.</text>
</comment>
<organism evidence="1 2">
    <name type="scientific">Hoylesella marshii DSM 16973 = JCM 13450</name>
    <dbReference type="NCBI Taxonomy" id="862515"/>
    <lineage>
        <taxon>Bacteria</taxon>
        <taxon>Pseudomonadati</taxon>
        <taxon>Bacteroidota</taxon>
        <taxon>Bacteroidia</taxon>
        <taxon>Bacteroidales</taxon>
        <taxon>Prevotellaceae</taxon>
        <taxon>Hoylesella</taxon>
    </lineage>
</organism>
<dbReference type="Proteomes" id="UP000004394">
    <property type="component" value="Unassembled WGS sequence"/>
</dbReference>
<name>E0NRU9_9BACT</name>
<dbReference type="InterPro" id="IPR046111">
    <property type="entry name" value="DUF6048"/>
</dbReference>
<proteinExistence type="predicted"/>
<dbReference type="STRING" id="862515.HMPREF0658_0900"/>
<evidence type="ECO:0000313" key="2">
    <source>
        <dbReference type="Proteomes" id="UP000004394"/>
    </source>
</evidence>
<evidence type="ECO:0008006" key="3">
    <source>
        <dbReference type="Google" id="ProtNLM"/>
    </source>
</evidence>
<dbReference type="eggNOG" id="ENOG502Z9BE">
    <property type="taxonomic scope" value="Bacteria"/>
</dbReference>
<dbReference type="HOGENOM" id="CLU_083590_1_0_10"/>
<dbReference type="AlphaFoldDB" id="E0NRU9"/>
<dbReference type="Pfam" id="PF19515">
    <property type="entry name" value="DUF6048"/>
    <property type="match status" value="1"/>
</dbReference>
<dbReference type="BioCyc" id="PMAR862515-HMP:GMOO-915-MONOMER"/>
<gene>
    <name evidence="1" type="ORF">HMPREF0658_0900</name>
</gene>